<dbReference type="EMBL" id="JBBNAE010000004">
    <property type="protein sequence ID" value="KAK9131268.1"/>
    <property type="molecule type" value="Genomic_DNA"/>
</dbReference>
<keyword evidence="2" id="KW-1185">Reference proteome</keyword>
<reference evidence="1 2" key="1">
    <citation type="submission" date="2024-01" db="EMBL/GenBank/DDBJ databases">
        <title>Genome assemblies of Stephania.</title>
        <authorList>
            <person name="Yang L."/>
        </authorList>
    </citation>
    <scope>NUCLEOTIDE SEQUENCE [LARGE SCALE GENOMIC DNA]</scope>
    <source>
        <strain evidence="1">QJT</strain>
        <tissue evidence="1">Leaf</tissue>
    </source>
</reference>
<gene>
    <name evidence="1" type="ORF">Sjap_011755</name>
</gene>
<name>A0AAP0JE08_9MAGN</name>
<proteinExistence type="predicted"/>
<evidence type="ECO:0000313" key="1">
    <source>
        <dbReference type="EMBL" id="KAK9131268.1"/>
    </source>
</evidence>
<comment type="caution">
    <text evidence="1">The sequence shown here is derived from an EMBL/GenBank/DDBJ whole genome shotgun (WGS) entry which is preliminary data.</text>
</comment>
<dbReference type="Proteomes" id="UP001417504">
    <property type="component" value="Unassembled WGS sequence"/>
</dbReference>
<evidence type="ECO:0000313" key="2">
    <source>
        <dbReference type="Proteomes" id="UP001417504"/>
    </source>
</evidence>
<dbReference type="AlphaFoldDB" id="A0AAP0JE08"/>
<accession>A0AAP0JE08</accession>
<organism evidence="1 2">
    <name type="scientific">Stephania japonica</name>
    <dbReference type="NCBI Taxonomy" id="461633"/>
    <lineage>
        <taxon>Eukaryota</taxon>
        <taxon>Viridiplantae</taxon>
        <taxon>Streptophyta</taxon>
        <taxon>Embryophyta</taxon>
        <taxon>Tracheophyta</taxon>
        <taxon>Spermatophyta</taxon>
        <taxon>Magnoliopsida</taxon>
        <taxon>Ranunculales</taxon>
        <taxon>Menispermaceae</taxon>
        <taxon>Menispermoideae</taxon>
        <taxon>Cissampelideae</taxon>
        <taxon>Stephania</taxon>
    </lineage>
</organism>
<protein>
    <submittedName>
        <fullName evidence="1">Uncharacterized protein</fullName>
    </submittedName>
</protein>
<sequence>MFGRDWSIKARIESRFIPILRPGPYGLDDVSGLAARYTVGIDGFTPGMGIRGFSSPLEHSSSVRRDVPLEINRTIPDTVDERSISLRNVDGMLGEESNMLYVDGLPHDCLRREAALISHDDGDHILKLSVLPDPSIVLNDKNENSMDLIVSDADVVSKSYMKLDSILGLDAWFLDERTRQSQHILKSLPIPSS</sequence>